<keyword evidence="6 8" id="KW-0275">Fatty acid biosynthesis</keyword>
<dbReference type="PROSITE" id="PS00606">
    <property type="entry name" value="KS3_1"/>
    <property type="match status" value="1"/>
</dbReference>
<dbReference type="FunFam" id="3.40.47.10:FF:000009">
    <property type="entry name" value="3-oxoacyl-[acyl-carrier-protein] synthase 2"/>
    <property type="match status" value="1"/>
</dbReference>
<dbReference type="Gene3D" id="3.40.47.10">
    <property type="match status" value="1"/>
</dbReference>
<evidence type="ECO:0000256" key="4">
    <source>
        <dbReference type="ARBA" id="ARBA00022832"/>
    </source>
</evidence>
<dbReference type="GO" id="GO:0005739">
    <property type="term" value="C:mitochondrion"/>
    <property type="evidence" value="ECO:0007669"/>
    <property type="project" value="TreeGrafter"/>
</dbReference>
<dbReference type="Proteomes" id="UP000478052">
    <property type="component" value="Unassembled WGS sequence"/>
</dbReference>
<name>A0A6G0Z6G2_APHCR</name>
<dbReference type="InterPro" id="IPR017568">
    <property type="entry name" value="3-oxoacyl-ACP_synth-2"/>
</dbReference>
<dbReference type="InterPro" id="IPR018201">
    <property type="entry name" value="Ketoacyl_synth_AS"/>
</dbReference>
<dbReference type="PROSITE" id="PS52004">
    <property type="entry name" value="KS3_2"/>
    <property type="match status" value="1"/>
</dbReference>
<evidence type="ECO:0000256" key="7">
    <source>
        <dbReference type="ARBA" id="ARBA00023315"/>
    </source>
</evidence>
<dbReference type="EMBL" id="VUJU01001233">
    <property type="protein sequence ID" value="KAF0766251.1"/>
    <property type="molecule type" value="Genomic_DNA"/>
</dbReference>
<dbReference type="SMART" id="SM00825">
    <property type="entry name" value="PKS_KS"/>
    <property type="match status" value="1"/>
</dbReference>
<comment type="caution">
    <text evidence="12">The sequence shown here is derived from an EMBL/GenBank/DDBJ whole genome shotgun (WGS) entry which is preliminary data.</text>
</comment>
<evidence type="ECO:0000256" key="6">
    <source>
        <dbReference type="ARBA" id="ARBA00023160"/>
    </source>
</evidence>
<dbReference type="NCBIfam" id="NF005589">
    <property type="entry name" value="PRK07314.1"/>
    <property type="match status" value="1"/>
</dbReference>
<dbReference type="InterPro" id="IPR000794">
    <property type="entry name" value="Beta-ketoacyl_synthase"/>
</dbReference>
<dbReference type="CDD" id="cd00834">
    <property type="entry name" value="KAS_I_II"/>
    <property type="match status" value="1"/>
</dbReference>
<dbReference type="InterPro" id="IPR016039">
    <property type="entry name" value="Thiolase-like"/>
</dbReference>
<dbReference type="PANTHER" id="PTHR11712:SF336">
    <property type="entry name" value="3-OXOACYL-[ACYL-CARRIER-PROTEIN] SYNTHASE, MITOCHONDRIAL"/>
    <property type="match status" value="1"/>
</dbReference>
<dbReference type="InterPro" id="IPR014031">
    <property type="entry name" value="Ketoacyl_synth_C"/>
</dbReference>
<keyword evidence="5" id="KW-0443">Lipid metabolism</keyword>
<evidence type="ECO:0000256" key="5">
    <source>
        <dbReference type="ARBA" id="ARBA00023098"/>
    </source>
</evidence>
<dbReference type="AlphaFoldDB" id="A0A6G0Z6G2"/>
<keyword evidence="3 8" id="KW-0808">Transferase</keyword>
<keyword evidence="2 8" id="KW-0444">Lipid biosynthesis</keyword>
<evidence type="ECO:0000256" key="1">
    <source>
        <dbReference type="ARBA" id="ARBA00008467"/>
    </source>
</evidence>
<dbReference type="PIRSF" id="PIRSF000447">
    <property type="entry name" value="KAS_II"/>
    <property type="match status" value="1"/>
</dbReference>
<dbReference type="GO" id="GO:0006633">
    <property type="term" value="P:fatty acid biosynthetic process"/>
    <property type="evidence" value="ECO:0007669"/>
    <property type="project" value="UniProtKB-KW"/>
</dbReference>
<evidence type="ECO:0000256" key="2">
    <source>
        <dbReference type="ARBA" id="ARBA00022516"/>
    </source>
</evidence>
<evidence type="ECO:0000256" key="10">
    <source>
        <dbReference type="RuleBase" id="RU003694"/>
    </source>
</evidence>
<accession>A0A6G0Z6G2</accession>
<evidence type="ECO:0000256" key="9">
    <source>
        <dbReference type="PIRSR" id="PIRSR000447-1"/>
    </source>
</evidence>
<keyword evidence="7" id="KW-0012">Acyltransferase</keyword>
<dbReference type="GO" id="GO:0004315">
    <property type="term" value="F:3-oxoacyl-[acyl-carrier-protein] synthase activity"/>
    <property type="evidence" value="ECO:0007669"/>
    <property type="project" value="InterPro"/>
</dbReference>
<feature type="domain" description="Ketosynthase family 3 (KS3)" evidence="11">
    <location>
        <begin position="2"/>
        <end position="413"/>
    </location>
</feature>
<evidence type="ECO:0000259" key="11">
    <source>
        <dbReference type="PROSITE" id="PS52004"/>
    </source>
</evidence>
<gene>
    <name evidence="12" type="ORF">FWK35_00007570</name>
</gene>
<feature type="active site" description="For beta-ketoacyl synthase activity" evidence="9">
    <location>
        <position position="163"/>
    </location>
</feature>
<proteinExistence type="inferred from homology"/>
<evidence type="ECO:0000256" key="8">
    <source>
        <dbReference type="PIRNR" id="PIRNR000447"/>
    </source>
</evidence>
<reference evidence="12 13" key="1">
    <citation type="submission" date="2019-08" db="EMBL/GenBank/DDBJ databases">
        <title>Whole genome of Aphis craccivora.</title>
        <authorList>
            <person name="Voronova N.V."/>
            <person name="Shulinski R.S."/>
            <person name="Bandarenka Y.V."/>
            <person name="Zhorov D.G."/>
            <person name="Warner D."/>
        </authorList>
    </citation>
    <scope>NUCLEOTIDE SEQUENCE [LARGE SCALE GENOMIC DNA]</scope>
    <source>
        <strain evidence="12">180601</strain>
        <tissue evidence="12">Whole Body</tissue>
    </source>
</reference>
<dbReference type="InterPro" id="IPR014030">
    <property type="entry name" value="Ketoacyl_synth_N"/>
</dbReference>
<protein>
    <recommendedName>
        <fullName evidence="8">3-oxoacyl-[acyl-carrier-protein] synthase</fullName>
    </recommendedName>
</protein>
<keyword evidence="4" id="KW-0276">Fatty acid metabolism</keyword>
<dbReference type="Pfam" id="PF00109">
    <property type="entry name" value="ketoacyl-synt"/>
    <property type="match status" value="1"/>
</dbReference>
<comment type="similarity">
    <text evidence="1 8 10">Belongs to the thiolase-like superfamily. Beta-ketoacyl-ACP synthases family.</text>
</comment>
<evidence type="ECO:0000256" key="3">
    <source>
        <dbReference type="ARBA" id="ARBA00022679"/>
    </source>
</evidence>
<dbReference type="PANTHER" id="PTHR11712">
    <property type="entry name" value="POLYKETIDE SYNTHASE-RELATED"/>
    <property type="match status" value="1"/>
</dbReference>
<evidence type="ECO:0000313" key="12">
    <source>
        <dbReference type="EMBL" id="KAF0766251.1"/>
    </source>
</evidence>
<dbReference type="OrthoDB" id="5334845at2759"/>
<organism evidence="12 13">
    <name type="scientific">Aphis craccivora</name>
    <name type="common">Cowpea aphid</name>
    <dbReference type="NCBI Taxonomy" id="307492"/>
    <lineage>
        <taxon>Eukaryota</taxon>
        <taxon>Metazoa</taxon>
        <taxon>Ecdysozoa</taxon>
        <taxon>Arthropoda</taxon>
        <taxon>Hexapoda</taxon>
        <taxon>Insecta</taxon>
        <taxon>Pterygota</taxon>
        <taxon>Neoptera</taxon>
        <taxon>Paraneoptera</taxon>
        <taxon>Hemiptera</taxon>
        <taxon>Sternorrhyncha</taxon>
        <taxon>Aphidomorpha</taxon>
        <taxon>Aphidoidea</taxon>
        <taxon>Aphididae</taxon>
        <taxon>Aphidini</taxon>
        <taxon>Aphis</taxon>
        <taxon>Aphis</taxon>
    </lineage>
</organism>
<keyword evidence="13" id="KW-1185">Reference proteome</keyword>
<sequence>MKKRVVITGMGVVCPAGANKHTSWKNILLGKSFVRKLDSDLYKNVPSKIAATLDGLEDLPGTVPKSKVRTMAPSTRLALIAAQEAVDDSKIFLSTVDKENIGVSVGVGMVDLEDVCQTAKALEISYSKVSPYFVPRILLNMAAGQISMAYGIQGPNHAVSTACATGAHAIGDGFRFIQYGQAKAMICGAAESCISPLSIASFCRIRALSTQNDKPELASRPFDVNRDGFVIGEGSAMIILEELEHAINRNAHIYAEVLGYGLSGDASHLTAPPENGQGALLAMTRAILDAKIDKKEITYVNAHATSTPVGDAIELTAIKRLFDEHCNNVHVSSTKGSHGHLLGSAGNLESIFTILACHEGIIPPTANLTNICKEAKNLICVSKGPIEWKQEKRIAIKNAFGFGGTNASLCFSNFIL</sequence>
<evidence type="ECO:0000313" key="13">
    <source>
        <dbReference type="Proteomes" id="UP000478052"/>
    </source>
</evidence>
<dbReference type="Pfam" id="PF02801">
    <property type="entry name" value="Ketoacyl-synt_C"/>
    <property type="match status" value="1"/>
</dbReference>
<dbReference type="SUPFAM" id="SSF53901">
    <property type="entry name" value="Thiolase-like"/>
    <property type="match status" value="2"/>
</dbReference>
<dbReference type="InterPro" id="IPR020841">
    <property type="entry name" value="PKS_Beta-ketoAc_synthase_dom"/>
</dbReference>